<dbReference type="OrthoDB" id="5486437at2"/>
<reference evidence="7 8" key="1">
    <citation type="submission" date="2019-07" db="EMBL/GenBank/DDBJ databases">
        <title>Luteimonas sp. YD-1 nov., isolated from acidic soil.</title>
        <authorList>
            <person name="Zhou J."/>
        </authorList>
    </citation>
    <scope>NUCLEOTIDE SEQUENCE [LARGE SCALE GENOMIC DNA]</scope>
    <source>
        <strain evidence="7 8">YD-1</strain>
    </source>
</reference>
<dbReference type="EMBL" id="VOHE01000005">
    <property type="protein sequence ID" value="TWT18295.1"/>
    <property type="molecule type" value="Genomic_DNA"/>
</dbReference>
<keyword evidence="2 5" id="KW-0812">Transmembrane</keyword>
<evidence type="ECO:0000313" key="7">
    <source>
        <dbReference type="EMBL" id="TWT18295.1"/>
    </source>
</evidence>
<evidence type="ECO:0000256" key="3">
    <source>
        <dbReference type="ARBA" id="ARBA00022989"/>
    </source>
</evidence>
<dbReference type="Proteomes" id="UP000315949">
    <property type="component" value="Unassembled WGS sequence"/>
</dbReference>
<feature type="domain" description="ABC-2 type transporter transmembrane" evidence="6">
    <location>
        <begin position="29"/>
        <end position="378"/>
    </location>
</feature>
<evidence type="ECO:0000256" key="1">
    <source>
        <dbReference type="ARBA" id="ARBA00004141"/>
    </source>
</evidence>
<sequence>MNLAVIWTVAKKELIDLFRDRKTMALGLFMGPVLIPAMFLGVGALAEKRVRTQLESTLELPVVGAEHAPNLVAFLESRNIDILPPPADPDRAVRDQEHDLVLRIDPEFGEQWRGSRAAKVELVYDSSRQDSQIPVSRVRGVLTEYSRTVGVLRGIHRGISPEVAFAVQIGQRDVATPEARRGMLLVFLPYLLVLFSFLGGAALVIDVTAGERERQSLEPLLATPAPRAAIMSGKILAACLFGMLSLLLIVVSLKLSFQLAPGPMRMVDVSVPVMAQLLLVLLPMVLVGTTLLTLIAASVKSVKEAQSYMSVLMFLPMVPTIVLMVNPVKTQLWQFAVPFLAQNQMILKLVRSEAITAQEWLVYLGAGFGAGLALWLLAARLYHREKLAISA</sequence>
<protein>
    <submittedName>
        <fullName evidence="7">ABC transporter permease</fullName>
    </submittedName>
</protein>
<comment type="caution">
    <text evidence="7">The sequence shown here is derived from an EMBL/GenBank/DDBJ whole genome shotgun (WGS) entry which is preliminary data.</text>
</comment>
<dbReference type="PANTHER" id="PTHR43471">
    <property type="entry name" value="ABC TRANSPORTER PERMEASE"/>
    <property type="match status" value="1"/>
</dbReference>
<dbReference type="RefSeq" id="WP_146312862.1">
    <property type="nucleotide sequence ID" value="NZ_VOHE01000005.1"/>
</dbReference>
<proteinExistence type="predicted"/>
<feature type="transmembrane region" description="Helical" evidence="5">
    <location>
        <begin position="182"/>
        <end position="205"/>
    </location>
</feature>
<keyword evidence="4 5" id="KW-0472">Membrane</keyword>
<organism evidence="7 8">
    <name type="scientific">Luteimonas wenzhouensis</name>
    <dbReference type="NCBI Taxonomy" id="2599615"/>
    <lineage>
        <taxon>Bacteria</taxon>
        <taxon>Pseudomonadati</taxon>
        <taxon>Pseudomonadota</taxon>
        <taxon>Gammaproteobacteria</taxon>
        <taxon>Lysobacterales</taxon>
        <taxon>Lysobacteraceae</taxon>
        <taxon>Luteimonas</taxon>
    </lineage>
</organism>
<keyword evidence="3 5" id="KW-1133">Transmembrane helix</keyword>
<comment type="subcellular location">
    <subcellularLocation>
        <location evidence="1">Membrane</location>
        <topology evidence="1">Multi-pass membrane protein</topology>
    </subcellularLocation>
</comment>
<feature type="transmembrane region" description="Helical" evidence="5">
    <location>
        <begin position="308"/>
        <end position="325"/>
    </location>
</feature>
<keyword evidence="8" id="KW-1185">Reference proteome</keyword>
<feature type="transmembrane region" description="Helical" evidence="5">
    <location>
        <begin position="360"/>
        <end position="382"/>
    </location>
</feature>
<feature type="transmembrane region" description="Helical" evidence="5">
    <location>
        <begin position="273"/>
        <end position="296"/>
    </location>
</feature>
<dbReference type="PANTHER" id="PTHR43471:SF3">
    <property type="entry name" value="ABC TRANSPORTER PERMEASE PROTEIN NATB"/>
    <property type="match status" value="1"/>
</dbReference>
<dbReference type="InterPro" id="IPR013525">
    <property type="entry name" value="ABC2_TM"/>
</dbReference>
<name>A0A5C5TYC5_9GAMM</name>
<dbReference type="GO" id="GO:0016020">
    <property type="term" value="C:membrane"/>
    <property type="evidence" value="ECO:0007669"/>
    <property type="project" value="UniProtKB-SubCell"/>
</dbReference>
<evidence type="ECO:0000313" key="8">
    <source>
        <dbReference type="Proteomes" id="UP000315949"/>
    </source>
</evidence>
<dbReference type="AlphaFoldDB" id="A0A5C5TYC5"/>
<feature type="transmembrane region" description="Helical" evidence="5">
    <location>
        <begin position="25"/>
        <end position="46"/>
    </location>
</feature>
<evidence type="ECO:0000256" key="5">
    <source>
        <dbReference type="SAM" id="Phobius"/>
    </source>
</evidence>
<accession>A0A5C5TYC5</accession>
<feature type="transmembrane region" description="Helical" evidence="5">
    <location>
        <begin position="235"/>
        <end position="253"/>
    </location>
</feature>
<dbReference type="GO" id="GO:0140359">
    <property type="term" value="F:ABC-type transporter activity"/>
    <property type="evidence" value="ECO:0007669"/>
    <property type="project" value="InterPro"/>
</dbReference>
<evidence type="ECO:0000259" key="6">
    <source>
        <dbReference type="Pfam" id="PF12698"/>
    </source>
</evidence>
<dbReference type="Pfam" id="PF12698">
    <property type="entry name" value="ABC2_membrane_3"/>
    <property type="match status" value="1"/>
</dbReference>
<evidence type="ECO:0000256" key="2">
    <source>
        <dbReference type="ARBA" id="ARBA00022692"/>
    </source>
</evidence>
<gene>
    <name evidence="7" type="ORF">FQY79_10405</name>
</gene>
<evidence type="ECO:0000256" key="4">
    <source>
        <dbReference type="ARBA" id="ARBA00023136"/>
    </source>
</evidence>